<feature type="compositionally biased region" description="Polar residues" evidence="5">
    <location>
        <begin position="142"/>
        <end position="161"/>
    </location>
</feature>
<feature type="compositionally biased region" description="Low complexity" evidence="5">
    <location>
        <begin position="453"/>
        <end position="486"/>
    </location>
</feature>
<sequence>MSALTSQSSAIQQNFTNPPGFSTAVHLKPKITYIDLIREAILSFPGNPSLQEIYNYIQKTYPFYHPKDDGWKNSVRHTLSLSPLFKNIPRVYPQPGKGGLWRINPDAPVPTSKRKDKSSKGPALSGKSSRSPYSPGGKKRSSGMNPTSHSTTTHPLNPTPITDTATDTATDSDRSDGRLFATPSSGTRGGSTFTSSSSSSTTMTEGYTPLSNNLYGPGPQLSPRNPSSWNIPPYSAPLSTYTEPSCVTARPGLNLRQTYPAPNQFPTFNTPTAQFGSHASLSGSSSLATPVSLLDVSSSSSTSTLSTSRSPNLSDHSESHPYPTPGYDTRSFDQNSPQYESARHPNTAPAAAAVYRPQLSYAFPTPQHSHGTNHPGGGPSLSDHHHQQQQQGYYQSSVASQQHQSARYTYSEPVHQSTSSSTDPRSASSITTDTWKPSQRLSQNAHQGLPSFSTLLPIPGSSLSSSSSSTAQVVPPVPPTSTMIPSESAQSSAYNHYQLVLPSSTTEPAIPIFPVVPDPRLARQPVIKLTPS</sequence>
<evidence type="ECO:0000256" key="3">
    <source>
        <dbReference type="ARBA" id="ARBA00023242"/>
    </source>
</evidence>
<feature type="compositionally biased region" description="Low complexity" evidence="5">
    <location>
        <begin position="297"/>
        <end position="314"/>
    </location>
</feature>
<dbReference type="InterPro" id="IPR001766">
    <property type="entry name" value="Fork_head_dom"/>
</dbReference>
<dbReference type="Pfam" id="PF00250">
    <property type="entry name" value="Forkhead"/>
    <property type="match status" value="1"/>
</dbReference>
<name>A0A0F7SHY2_PHARH</name>
<dbReference type="InterPro" id="IPR030456">
    <property type="entry name" value="TF_fork_head_CS_2"/>
</dbReference>
<dbReference type="GO" id="GO:0000981">
    <property type="term" value="F:DNA-binding transcription factor activity, RNA polymerase II-specific"/>
    <property type="evidence" value="ECO:0007669"/>
    <property type="project" value="TreeGrafter"/>
</dbReference>
<dbReference type="EMBL" id="LN483273">
    <property type="protein sequence ID" value="CDZ98000.1"/>
    <property type="molecule type" value="Genomic_DNA"/>
</dbReference>
<dbReference type="PROSITE" id="PS50039">
    <property type="entry name" value="FORK_HEAD_3"/>
    <property type="match status" value="1"/>
</dbReference>
<dbReference type="SMART" id="SM00339">
    <property type="entry name" value="FH"/>
    <property type="match status" value="1"/>
</dbReference>
<dbReference type="PRINTS" id="PR00053">
    <property type="entry name" value="FORKHEAD"/>
</dbReference>
<evidence type="ECO:0000256" key="1">
    <source>
        <dbReference type="ARBA" id="ARBA00004123"/>
    </source>
</evidence>
<keyword evidence="2 4" id="KW-0238">DNA-binding</keyword>
<feature type="compositionally biased region" description="Low complexity" evidence="5">
    <location>
        <begin position="388"/>
        <end position="406"/>
    </location>
</feature>
<evidence type="ECO:0000256" key="2">
    <source>
        <dbReference type="ARBA" id="ARBA00023125"/>
    </source>
</evidence>
<evidence type="ECO:0000313" key="7">
    <source>
        <dbReference type="EMBL" id="CDZ98000.1"/>
    </source>
</evidence>
<dbReference type="AlphaFoldDB" id="A0A0F7SHY2"/>
<evidence type="ECO:0000256" key="4">
    <source>
        <dbReference type="PROSITE-ProRule" id="PRU00089"/>
    </source>
</evidence>
<dbReference type="InterPro" id="IPR036390">
    <property type="entry name" value="WH_DNA-bd_sf"/>
</dbReference>
<dbReference type="PROSITE" id="PS00658">
    <property type="entry name" value="FORK_HEAD_2"/>
    <property type="match status" value="1"/>
</dbReference>
<protein>
    <submittedName>
        <fullName evidence="7">Transcription factor of the Forkhead/HNF3 family</fullName>
    </submittedName>
</protein>
<dbReference type="InterPro" id="IPR051770">
    <property type="entry name" value="Forkhead_box_regulator"/>
</dbReference>
<evidence type="ECO:0000256" key="5">
    <source>
        <dbReference type="SAM" id="MobiDB-lite"/>
    </source>
</evidence>
<dbReference type="SUPFAM" id="SSF46785">
    <property type="entry name" value="Winged helix' DNA-binding domain"/>
    <property type="match status" value="1"/>
</dbReference>
<reference evidence="7" key="1">
    <citation type="submission" date="2014-08" db="EMBL/GenBank/DDBJ databases">
        <authorList>
            <person name="Sharma Rahul"/>
            <person name="Thines Marco"/>
        </authorList>
    </citation>
    <scope>NUCLEOTIDE SEQUENCE</scope>
</reference>
<proteinExistence type="predicted"/>
<dbReference type="GO" id="GO:0005634">
    <property type="term" value="C:nucleus"/>
    <property type="evidence" value="ECO:0007669"/>
    <property type="project" value="UniProtKB-SubCell"/>
</dbReference>
<feature type="compositionally biased region" description="Low complexity" evidence="5">
    <location>
        <begin position="417"/>
        <end position="431"/>
    </location>
</feature>
<dbReference type="CDD" id="cd00059">
    <property type="entry name" value="FH_FOX"/>
    <property type="match status" value="1"/>
</dbReference>
<feature type="region of interest" description="Disordered" evidence="5">
    <location>
        <begin position="297"/>
        <end position="348"/>
    </location>
</feature>
<feature type="domain" description="Fork-head" evidence="6">
    <location>
        <begin position="28"/>
        <end position="107"/>
    </location>
</feature>
<dbReference type="PANTHER" id="PTHR46262">
    <property type="entry name" value="FORKHEAD BOX PROTEIN BINIOU"/>
    <property type="match status" value="1"/>
</dbReference>
<keyword evidence="3 4" id="KW-0539">Nucleus</keyword>
<comment type="subcellular location">
    <subcellularLocation>
        <location evidence="1 4">Nucleus</location>
    </subcellularLocation>
</comment>
<evidence type="ECO:0000259" key="6">
    <source>
        <dbReference type="PROSITE" id="PS50039"/>
    </source>
</evidence>
<dbReference type="Gene3D" id="1.10.10.10">
    <property type="entry name" value="Winged helix-like DNA-binding domain superfamily/Winged helix DNA-binding domain"/>
    <property type="match status" value="1"/>
</dbReference>
<feature type="compositionally biased region" description="Low complexity" evidence="5">
    <location>
        <begin position="182"/>
        <end position="208"/>
    </location>
</feature>
<feature type="compositionally biased region" description="Polar residues" evidence="5">
    <location>
        <begin position="432"/>
        <end position="452"/>
    </location>
</feature>
<organism evidence="7">
    <name type="scientific">Phaffia rhodozyma</name>
    <name type="common">Yeast</name>
    <name type="synonym">Xanthophyllomyces dendrorhous</name>
    <dbReference type="NCBI Taxonomy" id="264483"/>
    <lineage>
        <taxon>Eukaryota</taxon>
        <taxon>Fungi</taxon>
        <taxon>Dikarya</taxon>
        <taxon>Basidiomycota</taxon>
        <taxon>Agaricomycotina</taxon>
        <taxon>Tremellomycetes</taxon>
        <taxon>Cystofilobasidiales</taxon>
        <taxon>Mrakiaceae</taxon>
        <taxon>Phaffia</taxon>
    </lineage>
</organism>
<dbReference type="PANTHER" id="PTHR46262:SF2">
    <property type="entry name" value="FORKHEAD BOX PROTEIN BINIOU"/>
    <property type="match status" value="1"/>
</dbReference>
<feature type="region of interest" description="Disordered" evidence="5">
    <location>
        <begin position="95"/>
        <end position="231"/>
    </location>
</feature>
<feature type="region of interest" description="Disordered" evidence="5">
    <location>
        <begin position="362"/>
        <end position="489"/>
    </location>
</feature>
<feature type="DNA-binding region" description="Fork-head" evidence="4">
    <location>
        <begin position="28"/>
        <end position="107"/>
    </location>
</feature>
<accession>A0A0F7SHY2</accession>
<dbReference type="GO" id="GO:0000978">
    <property type="term" value="F:RNA polymerase II cis-regulatory region sequence-specific DNA binding"/>
    <property type="evidence" value="ECO:0007669"/>
    <property type="project" value="TreeGrafter"/>
</dbReference>
<dbReference type="InterPro" id="IPR036388">
    <property type="entry name" value="WH-like_DNA-bd_sf"/>
</dbReference>